<dbReference type="Proteomes" id="UP000779574">
    <property type="component" value="Unassembled WGS sequence"/>
</dbReference>
<feature type="compositionally biased region" description="Polar residues" evidence="1">
    <location>
        <begin position="1"/>
        <end position="16"/>
    </location>
</feature>
<name>A0A9P8EHC4_AURME</name>
<feature type="region of interest" description="Disordered" evidence="1">
    <location>
        <begin position="1"/>
        <end position="27"/>
    </location>
</feature>
<feature type="region of interest" description="Disordered" evidence="1">
    <location>
        <begin position="281"/>
        <end position="330"/>
    </location>
</feature>
<reference evidence="3" key="2">
    <citation type="submission" date="2021-08" db="EMBL/GenBank/DDBJ databases">
        <authorList>
            <person name="Gostincar C."/>
            <person name="Sun X."/>
            <person name="Song Z."/>
            <person name="Gunde-Cimerman N."/>
        </authorList>
    </citation>
    <scope>NUCLEOTIDE SEQUENCE</scope>
    <source>
        <strain evidence="4">EXF-8016</strain>
        <strain evidence="3">EXF-9911</strain>
    </source>
</reference>
<comment type="caution">
    <text evidence="3">The sequence shown here is derived from an EMBL/GenBank/DDBJ whole genome shotgun (WGS) entry which is preliminary data.</text>
</comment>
<feature type="domain" description="Retrotransposon gag" evidence="2">
    <location>
        <begin position="144"/>
        <end position="231"/>
    </location>
</feature>
<feature type="compositionally biased region" description="Polar residues" evidence="1">
    <location>
        <begin position="45"/>
        <end position="66"/>
    </location>
</feature>
<accession>A0A9P8EHC4</accession>
<evidence type="ECO:0000259" key="2">
    <source>
        <dbReference type="Pfam" id="PF03732"/>
    </source>
</evidence>
<dbReference type="AlphaFoldDB" id="A0A9P8EHC4"/>
<feature type="non-terminal residue" evidence="3">
    <location>
        <position position="330"/>
    </location>
</feature>
<dbReference type="EMBL" id="JAHFXF010000344">
    <property type="protein sequence ID" value="KAG9689623.1"/>
    <property type="molecule type" value="Genomic_DNA"/>
</dbReference>
<evidence type="ECO:0000256" key="1">
    <source>
        <dbReference type="SAM" id="MobiDB-lite"/>
    </source>
</evidence>
<proteinExistence type="predicted"/>
<dbReference type="Pfam" id="PF03732">
    <property type="entry name" value="Retrotrans_gag"/>
    <property type="match status" value="1"/>
</dbReference>
<dbReference type="InterPro" id="IPR005162">
    <property type="entry name" value="Retrotrans_gag_dom"/>
</dbReference>
<feature type="region of interest" description="Disordered" evidence="1">
    <location>
        <begin position="45"/>
        <end position="73"/>
    </location>
</feature>
<dbReference type="EMBL" id="JAHFYH010000146">
    <property type="protein sequence ID" value="KAH0211094.1"/>
    <property type="molecule type" value="Genomic_DNA"/>
</dbReference>
<evidence type="ECO:0000313" key="5">
    <source>
        <dbReference type="Proteomes" id="UP000779574"/>
    </source>
</evidence>
<organism evidence="3 5">
    <name type="scientific">Aureobasidium melanogenum</name>
    <name type="common">Aureobasidium pullulans var. melanogenum</name>
    <dbReference type="NCBI Taxonomy" id="46634"/>
    <lineage>
        <taxon>Eukaryota</taxon>
        <taxon>Fungi</taxon>
        <taxon>Dikarya</taxon>
        <taxon>Ascomycota</taxon>
        <taxon>Pezizomycotina</taxon>
        <taxon>Dothideomycetes</taxon>
        <taxon>Dothideomycetidae</taxon>
        <taxon>Dothideales</taxon>
        <taxon>Saccotheciaceae</taxon>
        <taxon>Aureobasidium</taxon>
    </lineage>
</organism>
<feature type="compositionally biased region" description="Basic residues" evidence="1">
    <location>
        <begin position="289"/>
        <end position="303"/>
    </location>
</feature>
<gene>
    <name evidence="3" type="ORF">KCU76_g8743</name>
    <name evidence="4" type="ORF">KCV03_g9823</name>
</gene>
<sequence>MDPNQQQAGEPSNSAKQHGFQMPDFSGANHADLVEYIRQLMEQLQAQSAAHAESQNGPPLQQTPQRTESETLEDLMEQDLPPCVATVSVAKRAKIPIHDPPVFKERMKNEEVDNWVTQIENWIGLQESFNFERPLTDLEKNRLVSSFLEGDPFEFWRQDLATSTFAGQIAIFRNRYTDLDWMEIKKRHFEKMRQTTSARAFVRELQTLARKLDPVPSPESIIRRFRDGLREDVRNALDIQLCMPANTSPDDYVMRAIAFDEVQFRQRRQNRDESLNATVESLNAMNERKKGKGSGKNASKGKGKRDPLKVTRYACNKPGHYANECRSKNK</sequence>
<protein>
    <recommendedName>
        <fullName evidence="2">Retrotransposon gag domain-containing protein</fullName>
    </recommendedName>
</protein>
<evidence type="ECO:0000313" key="4">
    <source>
        <dbReference type="EMBL" id="KAH0211094.1"/>
    </source>
</evidence>
<reference evidence="3" key="1">
    <citation type="journal article" date="2021" name="J Fungi (Basel)">
        <title>Virulence traits and population genomics of the black yeast Aureobasidium melanogenum.</title>
        <authorList>
            <person name="Cernosa A."/>
            <person name="Sun X."/>
            <person name="Gostincar C."/>
            <person name="Fang C."/>
            <person name="Gunde-Cimerman N."/>
            <person name="Song Z."/>
        </authorList>
    </citation>
    <scope>NUCLEOTIDE SEQUENCE</scope>
    <source>
        <strain evidence="4">EXF-8016</strain>
        <strain evidence="3">EXF-9911</strain>
    </source>
</reference>
<dbReference type="Proteomes" id="UP000767238">
    <property type="component" value="Unassembled WGS sequence"/>
</dbReference>
<evidence type="ECO:0000313" key="3">
    <source>
        <dbReference type="EMBL" id="KAG9689623.1"/>
    </source>
</evidence>